<dbReference type="EMBL" id="CP044081">
    <property type="protein sequence ID" value="QEU08750.1"/>
    <property type="molecule type" value="Genomic_DNA"/>
</dbReference>
<gene>
    <name evidence="1" type="ORF">FOB51_12530</name>
</gene>
<evidence type="ECO:0000313" key="2">
    <source>
        <dbReference type="Proteomes" id="UP000324507"/>
    </source>
</evidence>
<organism evidence="1 2">
    <name type="scientific">Paracoccus yeei</name>
    <dbReference type="NCBI Taxonomy" id="147645"/>
    <lineage>
        <taxon>Bacteria</taxon>
        <taxon>Pseudomonadati</taxon>
        <taxon>Pseudomonadota</taxon>
        <taxon>Alphaproteobacteria</taxon>
        <taxon>Rhodobacterales</taxon>
        <taxon>Paracoccaceae</taxon>
        <taxon>Paracoccus</taxon>
    </lineage>
</organism>
<proteinExistence type="predicted"/>
<reference evidence="1 2" key="1">
    <citation type="submission" date="2019-09" db="EMBL/GenBank/DDBJ databases">
        <title>FDA dAtabase for Regulatory Grade micrObial Sequences (FDA-ARGOS): Supporting development and validation of Infectious Disease Dx tests.</title>
        <authorList>
            <person name="Sciortino C."/>
            <person name="Tallon L."/>
            <person name="Sadzewicz L."/>
            <person name="Vavikolanu K."/>
            <person name="Mehta A."/>
            <person name="Aluvathingal J."/>
            <person name="Nadendla S."/>
            <person name="Nandy P."/>
            <person name="Geyer C."/>
            <person name="Yan Y."/>
            <person name="Sichtig H."/>
        </authorList>
    </citation>
    <scope>NUCLEOTIDE SEQUENCE [LARGE SCALE GENOMIC DNA]</scope>
    <source>
        <strain evidence="1 2">FDAARGOS_643</strain>
    </source>
</reference>
<name>A0A5P2QSH8_9RHOB</name>
<sequence length="157" mass="17147">MSSTPEHQTPNLRADAIALAVSLISRHGPYTFTSNAALRMLATVLPDVPYTALDLQEDHASLDRLADLCRDVIRTDPDGSSKWVMALSQITRRLEKATDPENWSVSETMSRRARAAMGEPDRTDIVVSFDAAGNLVARRPEDAESQVVVARVTGLTS</sequence>
<accession>A0A5P2QSH8</accession>
<dbReference type="RefSeq" id="WP_150350750.1">
    <property type="nucleotide sequence ID" value="NZ_CP044081.1"/>
</dbReference>
<evidence type="ECO:0000313" key="1">
    <source>
        <dbReference type="EMBL" id="QEU08750.1"/>
    </source>
</evidence>
<dbReference type="Proteomes" id="UP000324507">
    <property type="component" value="Chromosome"/>
</dbReference>
<protein>
    <submittedName>
        <fullName evidence="1">Uncharacterized protein</fullName>
    </submittedName>
</protein>
<dbReference type="AlphaFoldDB" id="A0A5P2QSH8"/>